<sequence length="373" mass="43597">MQSTNFSGKVYFYCIPPDTPEKTGYPHTMICLGDGLKALGIDAYANVNYWRLAPDTEEYLFRHDPEITPDDCSIVVLNQDWFRVANKPFPQHLFHPNRKYITVYLDSDDGSKTHAYNPEFRQFDFIFKVCCNRYFKYPDNVRPWAQGISSRMLRELENIPPIQARKRQLLVNFREPHKIKHSVRRIVRKELLPQIDAALPVNNVIEGLDNFSTEPYHYMHWSQTGRRHSPGYFQSLKDYAACACFGGFFVTPVPRDPATATSRLLKKILSKLEWKSNRITDWDNWRYWESLAAGCVSVREDFDKYGFIIPVMPENWRHYIGIDLSNIKLAVDRIASEPEILEKISIEGRQWALENYSPVPTTLRFLNTVSEKL</sequence>
<proteinExistence type="predicted"/>
<dbReference type="Proteomes" id="UP000031532">
    <property type="component" value="Unassembled WGS sequence"/>
</dbReference>
<name>A0A9X5E0K6_9CYAN</name>
<evidence type="ECO:0000313" key="2">
    <source>
        <dbReference type="Proteomes" id="UP000031532"/>
    </source>
</evidence>
<keyword evidence="2" id="KW-1185">Reference proteome</keyword>
<dbReference type="OrthoDB" id="503364at2"/>
<gene>
    <name evidence="1" type="ORF">QH73_0001265</name>
</gene>
<accession>A0A9X5E0K6</accession>
<dbReference type="EMBL" id="JTJC03000001">
    <property type="protein sequence ID" value="NHC33307.1"/>
    <property type="molecule type" value="Genomic_DNA"/>
</dbReference>
<comment type="caution">
    <text evidence="1">The sequence shown here is derived from an EMBL/GenBank/DDBJ whole genome shotgun (WGS) entry which is preliminary data.</text>
</comment>
<organism evidence="1 2">
    <name type="scientific">Scytonema millei VB511283</name>
    <dbReference type="NCBI Taxonomy" id="1245923"/>
    <lineage>
        <taxon>Bacteria</taxon>
        <taxon>Bacillati</taxon>
        <taxon>Cyanobacteriota</taxon>
        <taxon>Cyanophyceae</taxon>
        <taxon>Nostocales</taxon>
        <taxon>Scytonemataceae</taxon>
        <taxon>Scytonema</taxon>
    </lineage>
</organism>
<dbReference type="AlphaFoldDB" id="A0A9X5E0K6"/>
<reference evidence="1 2" key="1">
    <citation type="journal article" date="2015" name="Genome Announc.">
        <title>Draft Genome Sequence of the Terrestrial Cyanobacterium Scytonema millei VB511283, Isolated from Eastern India.</title>
        <authorList>
            <person name="Sen D."/>
            <person name="Chandrababunaidu M.M."/>
            <person name="Singh D."/>
            <person name="Sanghi N."/>
            <person name="Ghorai A."/>
            <person name="Mishra G.P."/>
            <person name="Madduluri M."/>
            <person name="Adhikary S.P."/>
            <person name="Tripathy S."/>
        </authorList>
    </citation>
    <scope>NUCLEOTIDE SEQUENCE [LARGE SCALE GENOMIC DNA]</scope>
    <source>
        <strain evidence="1 2">VB511283</strain>
    </source>
</reference>
<dbReference type="RefSeq" id="WP_039714925.1">
    <property type="nucleotide sequence ID" value="NZ_JTJC03000001.1"/>
</dbReference>
<evidence type="ECO:0000313" key="1">
    <source>
        <dbReference type="EMBL" id="NHC33307.1"/>
    </source>
</evidence>
<protein>
    <submittedName>
        <fullName evidence="1">Glycosyltransferase family 1 protein</fullName>
    </submittedName>
</protein>